<keyword evidence="3" id="KW-1185">Reference proteome</keyword>
<sequence>MKYILSIFFCLLLGHNSQAQVMWPGDANNSGKVNAVDLLFVGLAYKSTGPARANASTKFEAQPFSPWASSFPNGLNFAYADGNGDGEIDDDDNKDAIEANFGLTHGIVQPDGFAKGKKGEAPQLKLSTAQRIVAPGATILVDLNLGDASQPVNFYGLAVQMGYTNRLVRQTDFEDEITPWFEAAGEDGKDLYVDPGNTGQAELAITRTNQKAVSGFGRMGKIKLVIEDIIVGKPVDTLLITIDSVLMVDQSFKSTAIAHDTLMIFITKDPKLVGVKNLARDPALLKISPNPSRGRFIVETPLNIQHWALYDPLGRVVPIQLQQLSPGSWSINPGNDSPGVYLLRGRGEQGFVSKSIILTL</sequence>
<accession>F4L2E9</accession>
<dbReference type="InterPro" id="IPR036439">
    <property type="entry name" value="Dockerin_dom_sf"/>
</dbReference>
<organism evidence="2 3">
    <name type="scientific">Haliscomenobacter hydrossis (strain ATCC 27775 / DSM 1100 / LMG 10767 / O)</name>
    <dbReference type="NCBI Taxonomy" id="760192"/>
    <lineage>
        <taxon>Bacteria</taxon>
        <taxon>Pseudomonadati</taxon>
        <taxon>Bacteroidota</taxon>
        <taxon>Saprospiria</taxon>
        <taxon>Saprospirales</taxon>
        <taxon>Haliscomenobacteraceae</taxon>
        <taxon>Haliscomenobacter</taxon>
    </lineage>
</organism>
<dbReference type="EMBL" id="CP002691">
    <property type="protein sequence ID" value="AEE52902.1"/>
    <property type="molecule type" value="Genomic_DNA"/>
</dbReference>
<evidence type="ECO:0008006" key="4">
    <source>
        <dbReference type="Google" id="ProtNLM"/>
    </source>
</evidence>
<reference evidence="2 3" key="1">
    <citation type="journal article" date="2011" name="Stand. Genomic Sci.">
        <title>Complete genome sequence of Haliscomenobacter hydrossis type strain (O).</title>
        <authorList>
            <consortium name="US DOE Joint Genome Institute (JGI-PGF)"/>
            <person name="Daligault H."/>
            <person name="Lapidus A."/>
            <person name="Zeytun A."/>
            <person name="Nolan M."/>
            <person name="Lucas S."/>
            <person name="Del Rio T.G."/>
            <person name="Tice H."/>
            <person name="Cheng J.F."/>
            <person name="Tapia R."/>
            <person name="Han C."/>
            <person name="Goodwin L."/>
            <person name="Pitluck S."/>
            <person name="Liolios K."/>
            <person name="Pagani I."/>
            <person name="Ivanova N."/>
            <person name="Huntemann M."/>
            <person name="Mavromatis K."/>
            <person name="Mikhailova N."/>
            <person name="Pati A."/>
            <person name="Chen A."/>
            <person name="Palaniappan K."/>
            <person name="Land M."/>
            <person name="Hauser L."/>
            <person name="Brambilla E.M."/>
            <person name="Rohde M."/>
            <person name="Verbarg S."/>
            <person name="Goker M."/>
            <person name="Bristow J."/>
            <person name="Eisen J.A."/>
            <person name="Markowitz V."/>
            <person name="Hugenholtz P."/>
            <person name="Kyrpides N.C."/>
            <person name="Klenk H.P."/>
            <person name="Woyke T."/>
        </authorList>
    </citation>
    <scope>NUCLEOTIDE SEQUENCE [LARGE SCALE GENOMIC DNA]</scope>
    <source>
        <strain evidence="3">ATCC 27775 / DSM 1100 / LMG 10767 / O</strain>
    </source>
</reference>
<dbReference type="OrthoDB" id="1492100at2"/>
<dbReference type="eggNOG" id="COG0384">
    <property type="taxonomic scope" value="Bacteria"/>
</dbReference>
<dbReference type="GO" id="GO:0000272">
    <property type="term" value="P:polysaccharide catabolic process"/>
    <property type="evidence" value="ECO:0007669"/>
    <property type="project" value="InterPro"/>
</dbReference>
<name>F4L2E9_HALH1</name>
<feature type="signal peptide" evidence="1">
    <location>
        <begin position="1"/>
        <end position="19"/>
    </location>
</feature>
<keyword evidence="1" id="KW-0732">Signal</keyword>
<dbReference type="RefSeq" id="WP_013767437.1">
    <property type="nucleotide sequence ID" value="NC_015510.1"/>
</dbReference>
<dbReference type="NCBIfam" id="TIGR04183">
    <property type="entry name" value="Por_Secre_tail"/>
    <property type="match status" value="1"/>
</dbReference>
<proteinExistence type="predicted"/>
<dbReference type="InterPro" id="IPR026444">
    <property type="entry name" value="Secre_tail"/>
</dbReference>
<dbReference type="KEGG" id="hhy:Halhy_5076"/>
<gene>
    <name evidence="2" type="ordered locus">Halhy_5076</name>
</gene>
<evidence type="ECO:0000313" key="2">
    <source>
        <dbReference type="EMBL" id="AEE52902.1"/>
    </source>
</evidence>
<evidence type="ECO:0000313" key="3">
    <source>
        <dbReference type="Proteomes" id="UP000008461"/>
    </source>
</evidence>
<dbReference type="Proteomes" id="UP000008461">
    <property type="component" value="Chromosome"/>
</dbReference>
<evidence type="ECO:0000256" key="1">
    <source>
        <dbReference type="SAM" id="SignalP"/>
    </source>
</evidence>
<feature type="chain" id="PRO_5003310607" description="Secretion system C-terminal sorting domain-containing protein" evidence="1">
    <location>
        <begin position="20"/>
        <end position="360"/>
    </location>
</feature>
<dbReference type="AlphaFoldDB" id="F4L2E9"/>
<reference key="2">
    <citation type="submission" date="2011-04" db="EMBL/GenBank/DDBJ databases">
        <title>Complete sequence of chromosome of Haliscomenobacter hydrossis DSM 1100.</title>
        <authorList>
            <consortium name="US DOE Joint Genome Institute (JGI-PGF)"/>
            <person name="Lucas S."/>
            <person name="Han J."/>
            <person name="Lapidus A."/>
            <person name="Bruce D."/>
            <person name="Goodwin L."/>
            <person name="Pitluck S."/>
            <person name="Peters L."/>
            <person name="Kyrpides N."/>
            <person name="Mavromatis K."/>
            <person name="Ivanova N."/>
            <person name="Ovchinnikova G."/>
            <person name="Pagani I."/>
            <person name="Daligault H."/>
            <person name="Detter J.C."/>
            <person name="Han C."/>
            <person name="Land M."/>
            <person name="Hauser L."/>
            <person name="Markowitz V."/>
            <person name="Cheng J.-F."/>
            <person name="Hugenholtz P."/>
            <person name="Woyke T."/>
            <person name="Wu D."/>
            <person name="Verbarg S."/>
            <person name="Frueling A."/>
            <person name="Brambilla E."/>
            <person name="Klenk H.-P."/>
            <person name="Eisen J.A."/>
        </authorList>
    </citation>
    <scope>NUCLEOTIDE SEQUENCE</scope>
    <source>
        <strain>DSM 1100</strain>
    </source>
</reference>
<protein>
    <recommendedName>
        <fullName evidence="4">Secretion system C-terminal sorting domain-containing protein</fullName>
    </recommendedName>
</protein>
<dbReference type="Gene3D" id="1.10.1330.10">
    <property type="entry name" value="Dockerin domain"/>
    <property type="match status" value="1"/>
</dbReference>
<dbReference type="HOGENOM" id="CLU_768963_0_0_10"/>